<dbReference type="Proteomes" id="UP001212152">
    <property type="component" value="Unassembled WGS sequence"/>
</dbReference>
<keyword evidence="2" id="KW-1185">Reference proteome</keyword>
<dbReference type="AlphaFoldDB" id="A0AAD5TCJ1"/>
<dbReference type="Gene3D" id="3.40.50.300">
    <property type="entry name" value="P-loop containing nucleotide triphosphate hydrolases"/>
    <property type="match status" value="1"/>
</dbReference>
<comment type="caution">
    <text evidence="1">The sequence shown here is derived from an EMBL/GenBank/DDBJ whole genome shotgun (WGS) entry which is preliminary data.</text>
</comment>
<gene>
    <name evidence="1" type="ORF">HDU87_008735</name>
</gene>
<dbReference type="InterPro" id="IPR027417">
    <property type="entry name" value="P-loop_NTPase"/>
</dbReference>
<accession>A0AAD5TCJ1</accession>
<proteinExistence type="predicted"/>
<sequence length="229" mass="26642">MSFLFPSLSEKTRVDALLALEAGWKFEDVWKPLKNPSMTLTTASLQRKETRTIWSEIEVESSELVTPSYLLELPGALIEGKPGTGKSTIIRNFTRHLEEANFSFNVKKHPFREVIILDEIYMVNIEVMRHLVDYKKKNPATRFYIFGDYRQLPPVETYNYDYINGSVLKSLVREEGVSTAARITLIRNYRYNEETERILDAVWKDRKSLATMPVIAHDRWFLDMPIGSE</sequence>
<dbReference type="EMBL" id="JADGJQ010000094">
    <property type="protein sequence ID" value="KAJ3170500.1"/>
    <property type="molecule type" value="Genomic_DNA"/>
</dbReference>
<dbReference type="SUPFAM" id="SSF52540">
    <property type="entry name" value="P-loop containing nucleoside triphosphate hydrolases"/>
    <property type="match status" value="1"/>
</dbReference>
<organism evidence="1 2">
    <name type="scientific">Geranomyces variabilis</name>
    <dbReference type="NCBI Taxonomy" id="109894"/>
    <lineage>
        <taxon>Eukaryota</taxon>
        <taxon>Fungi</taxon>
        <taxon>Fungi incertae sedis</taxon>
        <taxon>Chytridiomycota</taxon>
        <taxon>Chytridiomycota incertae sedis</taxon>
        <taxon>Chytridiomycetes</taxon>
        <taxon>Spizellomycetales</taxon>
        <taxon>Powellomycetaceae</taxon>
        <taxon>Geranomyces</taxon>
    </lineage>
</organism>
<evidence type="ECO:0000313" key="1">
    <source>
        <dbReference type="EMBL" id="KAJ3170500.1"/>
    </source>
</evidence>
<reference evidence="1" key="1">
    <citation type="submission" date="2020-05" db="EMBL/GenBank/DDBJ databases">
        <title>Phylogenomic resolution of chytrid fungi.</title>
        <authorList>
            <person name="Stajich J.E."/>
            <person name="Amses K."/>
            <person name="Simmons R."/>
            <person name="Seto K."/>
            <person name="Myers J."/>
            <person name="Bonds A."/>
            <person name="Quandt C.A."/>
            <person name="Barry K."/>
            <person name="Liu P."/>
            <person name="Grigoriev I."/>
            <person name="Longcore J.E."/>
            <person name="James T.Y."/>
        </authorList>
    </citation>
    <scope>NUCLEOTIDE SEQUENCE</scope>
    <source>
        <strain evidence="1">JEL0379</strain>
    </source>
</reference>
<protein>
    <submittedName>
        <fullName evidence="1">Uncharacterized protein</fullName>
    </submittedName>
</protein>
<name>A0AAD5TCJ1_9FUNG</name>
<evidence type="ECO:0000313" key="2">
    <source>
        <dbReference type="Proteomes" id="UP001212152"/>
    </source>
</evidence>